<dbReference type="GO" id="GO:0004128">
    <property type="term" value="F:cytochrome-b5 reductase activity, acting on NAD(P)H"/>
    <property type="evidence" value="ECO:0007669"/>
    <property type="project" value="TreeGrafter"/>
</dbReference>
<keyword evidence="3 4" id="KW-0408">Iron</keyword>
<feature type="domain" description="Cytochrome b5 heme-binding" evidence="6">
    <location>
        <begin position="85"/>
        <end position="161"/>
    </location>
</feature>
<proteinExistence type="inferred from homology"/>
<dbReference type="GO" id="GO:0046872">
    <property type="term" value="F:metal ion binding"/>
    <property type="evidence" value="ECO:0007669"/>
    <property type="project" value="UniProtKB-UniRule"/>
</dbReference>
<dbReference type="InterPro" id="IPR036400">
    <property type="entry name" value="Cyt_B5-like_heme/steroid_sf"/>
</dbReference>
<dbReference type="Gene3D" id="3.10.120.10">
    <property type="entry name" value="Cytochrome b5-like heme/steroid binding domain"/>
    <property type="match status" value="1"/>
</dbReference>
<evidence type="ECO:0000256" key="1">
    <source>
        <dbReference type="ARBA" id="ARBA00022617"/>
    </source>
</evidence>
<dbReference type="PANTHER" id="PTHR46237:SF1">
    <property type="entry name" value="CYTOCHROME B5 REDUCTASE 4"/>
    <property type="match status" value="1"/>
</dbReference>
<evidence type="ECO:0000256" key="5">
    <source>
        <dbReference type="SAM" id="MobiDB-lite"/>
    </source>
</evidence>
<gene>
    <name evidence="7" type="ORF">TSPGSL018_10287</name>
</gene>
<evidence type="ECO:0000313" key="7">
    <source>
        <dbReference type="EMBL" id="JAC80435.1"/>
    </source>
</evidence>
<dbReference type="InterPro" id="IPR001199">
    <property type="entry name" value="Cyt_B5-like_heme/steroid-bd"/>
</dbReference>
<dbReference type="AlphaFoldDB" id="A0A061SC27"/>
<dbReference type="GO" id="GO:0020037">
    <property type="term" value="F:heme binding"/>
    <property type="evidence" value="ECO:0007669"/>
    <property type="project" value="UniProtKB-UniRule"/>
</dbReference>
<dbReference type="Pfam" id="PF00173">
    <property type="entry name" value="Cyt-b5"/>
    <property type="match status" value="1"/>
</dbReference>
<dbReference type="PROSITE" id="PS00191">
    <property type="entry name" value="CYTOCHROME_B5_1"/>
    <property type="match status" value="1"/>
</dbReference>
<dbReference type="GO" id="GO:0005737">
    <property type="term" value="C:cytoplasm"/>
    <property type="evidence" value="ECO:0007669"/>
    <property type="project" value="TreeGrafter"/>
</dbReference>
<dbReference type="PANTHER" id="PTHR46237">
    <property type="entry name" value="CYTOCHROME B5 REDUCTASE 4 FAMILY MEMBER"/>
    <property type="match status" value="1"/>
</dbReference>
<accession>A0A061SC27</accession>
<dbReference type="SUPFAM" id="SSF55856">
    <property type="entry name" value="Cytochrome b5-like heme/steroid binding domain"/>
    <property type="match status" value="1"/>
</dbReference>
<dbReference type="InterPro" id="IPR018506">
    <property type="entry name" value="Cyt_B5_heme-BS"/>
</dbReference>
<dbReference type="PRINTS" id="PR00363">
    <property type="entry name" value="CYTOCHROMEB5"/>
</dbReference>
<feature type="compositionally biased region" description="Polar residues" evidence="5">
    <location>
        <begin position="19"/>
        <end position="28"/>
    </location>
</feature>
<dbReference type="FunFam" id="3.10.120.10:FF:000001">
    <property type="entry name" value="Cytochrome b5 reductase 4"/>
    <property type="match status" value="1"/>
</dbReference>
<keyword evidence="2 4" id="KW-0479">Metal-binding</keyword>
<protein>
    <submittedName>
        <fullName evidence="7">Cytochrome b5 reductase 4-like</fullName>
    </submittedName>
</protein>
<dbReference type="SMART" id="SM01117">
    <property type="entry name" value="Cyt-b5"/>
    <property type="match status" value="1"/>
</dbReference>
<evidence type="ECO:0000256" key="4">
    <source>
        <dbReference type="RuleBase" id="RU362121"/>
    </source>
</evidence>
<name>A0A061SC27_9CHLO</name>
<dbReference type="InterPro" id="IPR051872">
    <property type="entry name" value="Cytochrome_b5/Flavoprotein_Rdt"/>
</dbReference>
<dbReference type="PROSITE" id="PS50255">
    <property type="entry name" value="CYTOCHROME_B5_2"/>
    <property type="match status" value="1"/>
</dbReference>
<reference evidence="7" key="1">
    <citation type="submission" date="2014-05" db="EMBL/GenBank/DDBJ databases">
        <title>The transcriptome of the halophilic microalga Tetraselmis sp. GSL018 isolated from the Great Salt Lake, Utah.</title>
        <authorList>
            <person name="Jinkerson R.E."/>
            <person name="D'Adamo S."/>
            <person name="Posewitz M.C."/>
        </authorList>
    </citation>
    <scope>NUCLEOTIDE SEQUENCE</scope>
    <source>
        <strain evidence="7">GSL018</strain>
    </source>
</reference>
<comment type="similarity">
    <text evidence="4">Belongs to the cytochrome b5 family.</text>
</comment>
<organism evidence="7">
    <name type="scientific">Tetraselmis sp. GSL018</name>
    <dbReference type="NCBI Taxonomy" id="582737"/>
    <lineage>
        <taxon>Eukaryota</taxon>
        <taxon>Viridiplantae</taxon>
        <taxon>Chlorophyta</taxon>
        <taxon>core chlorophytes</taxon>
        <taxon>Chlorodendrophyceae</taxon>
        <taxon>Chlorodendrales</taxon>
        <taxon>Chlorodendraceae</taxon>
        <taxon>Tetraselmis</taxon>
    </lineage>
</organism>
<feature type="compositionally biased region" description="Basic and acidic residues" evidence="5">
    <location>
        <begin position="50"/>
        <end position="63"/>
    </location>
</feature>
<dbReference type="EMBL" id="GBEZ01004811">
    <property type="protein sequence ID" value="JAC80435.1"/>
    <property type="molecule type" value="Transcribed_RNA"/>
</dbReference>
<evidence type="ECO:0000259" key="6">
    <source>
        <dbReference type="PROSITE" id="PS50255"/>
    </source>
</evidence>
<evidence type="ECO:0000256" key="3">
    <source>
        <dbReference type="ARBA" id="ARBA00023004"/>
    </source>
</evidence>
<evidence type="ECO:0000256" key="2">
    <source>
        <dbReference type="ARBA" id="ARBA00022723"/>
    </source>
</evidence>
<sequence length="161" mass="17678">MSRDGVDSPSCEQKAPLTAKSTVQDCSKQGSGGSMGPPPPVPVSQVQRAADQRQRQKVPHEHGMSQLEFIRSTKDMSGLNGKPRRKAIPRAEVAEHNTPRDAWVVLHGKVYNLTPYLPFHPGGAAILEGVAGTDCTELFNRYHRWVNADFLLKNCLVGHVE</sequence>
<keyword evidence="1 4" id="KW-0349">Heme</keyword>
<feature type="region of interest" description="Disordered" evidence="5">
    <location>
        <begin position="1"/>
        <end position="87"/>
    </location>
</feature>